<dbReference type="WBParaSite" id="MCU_011661-RA">
    <property type="protein sequence ID" value="MCU_011661-RA"/>
    <property type="gene ID" value="MCU_011661"/>
</dbReference>
<name>A0A5K3FV80_MESCO</name>
<sequence length="62" mass="6799">MQSVGGCSIDEIQPHASADPSPKQAECCMMSPVGERQAYATWDCIPRRVSQLLSATLKWNAF</sequence>
<evidence type="ECO:0000313" key="2">
    <source>
        <dbReference type="WBParaSite" id="MCU_011661-RA"/>
    </source>
</evidence>
<reference evidence="2" key="1">
    <citation type="submission" date="2019-11" db="UniProtKB">
        <authorList>
            <consortium name="WormBaseParasite"/>
        </authorList>
    </citation>
    <scope>IDENTIFICATION</scope>
</reference>
<proteinExistence type="predicted"/>
<accession>A0A5K3FV80</accession>
<evidence type="ECO:0000256" key="1">
    <source>
        <dbReference type="SAM" id="MobiDB-lite"/>
    </source>
</evidence>
<protein>
    <submittedName>
        <fullName evidence="2">Uncharacterized protein</fullName>
    </submittedName>
</protein>
<dbReference type="AlphaFoldDB" id="A0A5K3FV80"/>
<organism evidence="2">
    <name type="scientific">Mesocestoides corti</name>
    <name type="common">Flatworm</name>
    <dbReference type="NCBI Taxonomy" id="53468"/>
    <lineage>
        <taxon>Eukaryota</taxon>
        <taxon>Metazoa</taxon>
        <taxon>Spiralia</taxon>
        <taxon>Lophotrochozoa</taxon>
        <taxon>Platyhelminthes</taxon>
        <taxon>Cestoda</taxon>
        <taxon>Eucestoda</taxon>
        <taxon>Cyclophyllidea</taxon>
        <taxon>Mesocestoididae</taxon>
        <taxon>Mesocestoides</taxon>
    </lineage>
</organism>
<feature type="region of interest" description="Disordered" evidence="1">
    <location>
        <begin position="1"/>
        <end position="24"/>
    </location>
</feature>